<feature type="domain" description="ATP-dependent DNA ligase family profile" evidence="1">
    <location>
        <begin position="69"/>
        <end position="288"/>
    </location>
</feature>
<name>A0A8S5MRP7_9CAUD</name>
<evidence type="ECO:0000259" key="1">
    <source>
        <dbReference type="Pfam" id="PF01068"/>
    </source>
</evidence>
<dbReference type="GO" id="GO:0006281">
    <property type="term" value="P:DNA repair"/>
    <property type="evidence" value="ECO:0007669"/>
    <property type="project" value="InterPro"/>
</dbReference>
<sequence length="434" mass="49070">MKTTKLLDAIERLGLRLPESGSGRNGRILSSDLENVIATHYARQYIKRREAEGATSHGFSMRRALGDVQLAARFDQLKPAVQAAVLDSDAWALEEKYDGCRIVLCYHPEEGFTAFGRNKSVQTFLPVEYTNKILIPVRHAGLTHFQPLTAFSYIYKRPFILDCEVLTKGLIEHADGYWSASHLNAVTALLAMDAEESRALQRTDAPLQIVPFDILSVENMGSADAPVINTAVPFQRRREELVKFCNESGLFKPSELWLVNKRQRLEALLNSGKEGGMLKNLRQPYRCAVARRRFPDTCIKYKRTMTYARASDIDAYIIGYTLGDEYTPKGLIAGLKLGVQLVKSDGTVEPDYWIATVSGLPLELRRAMSHMDSDGKVILRPEYYGRVVTVDGQDISGRNRRISHARIDWEIGFRIDKRPEDCLLDEDFMDSQIF</sequence>
<dbReference type="GO" id="GO:0006310">
    <property type="term" value="P:DNA recombination"/>
    <property type="evidence" value="ECO:0007669"/>
    <property type="project" value="InterPro"/>
</dbReference>
<dbReference type="Gene3D" id="3.30.470.30">
    <property type="entry name" value="DNA ligase/mRNA capping enzyme"/>
    <property type="match status" value="1"/>
</dbReference>
<reference evidence="2" key="1">
    <citation type="journal article" date="2021" name="Proc. Natl. Acad. Sci. U.S.A.">
        <title>A Catalog of Tens of Thousands of Viruses from Human Metagenomes Reveals Hidden Associations with Chronic Diseases.</title>
        <authorList>
            <person name="Tisza M.J."/>
            <person name="Buck C.B."/>
        </authorList>
    </citation>
    <scope>NUCLEOTIDE SEQUENCE</scope>
    <source>
        <strain evidence="2">CtOAa14</strain>
    </source>
</reference>
<dbReference type="PROSITE" id="PS00697">
    <property type="entry name" value="DNA_LIGASE_A1"/>
    <property type="match status" value="1"/>
</dbReference>
<dbReference type="InterPro" id="IPR012310">
    <property type="entry name" value="DNA_ligase_ATP-dep_cent"/>
</dbReference>
<dbReference type="InterPro" id="IPR016059">
    <property type="entry name" value="DNA_ligase_ATP-dep_CS"/>
</dbReference>
<organism evidence="2">
    <name type="scientific">Myoviridae sp. ctOAa14</name>
    <dbReference type="NCBI Taxonomy" id="2826646"/>
    <lineage>
        <taxon>Viruses</taxon>
        <taxon>Duplodnaviria</taxon>
        <taxon>Heunggongvirae</taxon>
        <taxon>Uroviricota</taxon>
        <taxon>Caudoviricetes</taxon>
    </lineage>
</organism>
<dbReference type="GO" id="GO:0003910">
    <property type="term" value="F:DNA ligase (ATP) activity"/>
    <property type="evidence" value="ECO:0007669"/>
    <property type="project" value="InterPro"/>
</dbReference>
<dbReference type="EMBL" id="BK014964">
    <property type="protein sequence ID" value="DAD84659.1"/>
    <property type="molecule type" value="Genomic_DNA"/>
</dbReference>
<accession>A0A8S5MRP7</accession>
<dbReference type="GO" id="GO:0005524">
    <property type="term" value="F:ATP binding"/>
    <property type="evidence" value="ECO:0007669"/>
    <property type="project" value="InterPro"/>
</dbReference>
<evidence type="ECO:0000313" key="2">
    <source>
        <dbReference type="EMBL" id="DAD84659.1"/>
    </source>
</evidence>
<protein>
    <submittedName>
        <fullName evidence="2">ATP-dependent DNA ligase</fullName>
    </submittedName>
</protein>
<keyword evidence="2" id="KW-0436">Ligase</keyword>
<dbReference type="SUPFAM" id="SSF56091">
    <property type="entry name" value="DNA ligase/mRNA capping enzyme, catalytic domain"/>
    <property type="match status" value="1"/>
</dbReference>
<proteinExistence type="predicted"/>
<dbReference type="Pfam" id="PF01068">
    <property type="entry name" value="DNA_ligase_A_M"/>
    <property type="match status" value="1"/>
</dbReference>